<dbReference type="Proteomes" id="UP000289220">
    <property type="component" value="Unassembled WGS sequence"/>
</dbReference>
<name>A0A7Z8Y6S9_9CAUL</name>
<proteinExistence type="predicted"/>
<dbReference type="EMBL" id="UXHF01000006">
    <property type="protein sequence ID" value="VDC51428.1"/>
    <property type="molecule type" value="Genomic_DNA"/>
</dbReference>
<evidence type="ECO:0000313" key="2">
    <source>
        <dbReference type="Proteomes" id="UP000289220"/>
    </source>
</evidence>
<keyword evidence="2" id="KW-1185">Reference proteome</keyword>
<comment type="caution">
    <text evidence="1">The sequence shown here is derived from an EMBL/GenBank/DDBJ whole genome shotgun (WGS) entry which is preliminary data.</text>
</comment>
<evidence type="ECO:0000313" key="1">
    <source>
        <dbReference type="EMBL" id="VDC51428.1"/>
    </source>
</evidence>
<dbReference type="AlphaFoldDB" id="A0A7Z8Y6S9"/>
<protein>
    <submittedName>
        <fullName evidence="1">Uncharacterized protein</fullName>
    </submittedName>
</protein>
<sequence>MRNNPENFIEREQGEPLALHLYRNADVIGCDVSQRRRLRHAAALCVRGHQAPHSATVEGRQDRIDAGRIADAVNRELRAGMDEIIDQAHAVGEDVAAYNDAGALRLGSRDGLWSAQQAEDINDDQAATGLAYRLLFETVGASQLGSQLGRVNEASIKASSSDGAAARGLFRAYAGVRLTTAEALVLRADPTQRALRVLRAVAGEGRTLRSLGAGSNPRKANAAALVVALDAARPVLIVERKPRPPCESGTD</sequence>
<organism evidence="1 2">
    <name type="scientific">Brevundimonas mediterranea</name>
    <dbReference type="NCBI Taxonomy" id="74329"/>
    <lineage>
        <taxon>Bacteria</taxon>
        <taxon>Pseudomonadati</taxon>
        <taxon>Pseudomonadota</taxon>
        <taxon>Alphaproteobacteria</taxon>
        <taxon>Caulobacterales</taxon>
        <taxon>Caulobacteraceae</taxon>
        <taxon>Brevundimonas</taxon>
    </lineage>
</organism>
<dbReference type="RefSeq" id="WP_154725461.1">
    <property type="nucleotide sequence ID" value="NZ_UXHF01000006.1"/>
</dbReference>
<accession>A0A7Z8Y6S9</accession>
<reference evidence="1 2" key="1">
    <citation type="submission" date="2018-11" db="EMBL/GenBank/DDBJ databases">
        <authorList>
            <person name="Peiro R."/>
            <person name="Begona"/>
            <person name="Cbmso G."/>
            <person name="Lopez M."/>
            <person name="Gonzalez S."/>
            <person name="Sacristan E."/>
            <person name="Castillo E."/>
        </authorList>
    </citation>
    <scope>NUCLEOTIDE SEQUENCE [LARGE SCALE GENOMIC DNA]</scope>
    <source>
        <strain evidence="1">Brev_genome</strain>
    </source>
</reference>
<gene>
    <name evidence="1" type="ORF">BREV_BREV_00497</name>
</gene>